<dbReference type="AlphaFoldDB" id="T1A7L4"/>
<organism evidence="1">
    <name type="scientific">mine drainage metagenome</name>
    <dbReference type="NCBI Taxonomy" id="410659"/>
    <lineage>
        <taxon>unclassified sequences</taxon>
        <taxon>metagenomes</taxon>
        <taxon>ecological metagenomes</taxon>
    </lineage>
</organism>
<name>T1A7L4_9ZZZZ</name>
<dbReference type="Gene3D" id="1.25.40.10">
    <property type="entry name" value="Tetratricopeptide repeat domain"/>
    <property type="match status" value="1"/>
</dbReference>
<accession>T1A7L4</accession>
<protein>
    <submittedName>
        <fullName evidence="1">Sel1 domain protein repeat-containing protein</fullName>
    </submittedName>
</protein>
<reference evidence="1" key="2">
    <citation type="journal article" date="2014" name="ISME J.">
        <title>Microbial stratification in low pH oxic and suboxic macroscopic growths along an acid mine drainage.</title>
        <authorList>
            <person name="Mendez-Garcia C."/>
            <person name="Mesa V."/>
            <person name="Sprenger R.R."/>
            <person name="Richter M."/>
            <person name="Diez M.S."/>
            <person name="Solano J."/>
            <person name="Bargiela R."/>
            <person name="Golyshina O.V."/>
            <person name="Manteca A."/>
            <person name="Ramos J.L."/>
            <person name="Gallego J.R."/>
            <person name="Llorente I."/>
            <person name="Martins Dos Santos V.A."/>
            <person name="Jensen O.N."/>
            <person name="Pelaez A.I."/>
            <person name="Sanchez J."/>
            <person name="Ferrer M."/>
        </authorList>
    </citation>
    <scope>NUCLEOTIDE SEQUENCE</scope>
</reference>
<dbReference type="SUPFAM" id="SSF81901">
    <property type="entry name" value="HCP-like"/>
    <property type="match status" value="1"/>
</dbReference>
<dbReference type="InterPro" id="IPR006597">
    <property type="entry name" value="Sel1-like"/>
</dbReference>
<gene>
    <name evidence="1" type="ORF">B1A_12543</name>
</gene>
<sequence length="96" mass="10332">YAKAAKWYRLAAQQGYAKAQYSLGYMYAYGQGVPQNYVKACKWVALSKAGAKPGSSVDKKVEAAMSALSAMMTPAQIAQARQEASAWGAAHHQNTQ</sequence>
<feature type="non-terminal residue" evidence="1">
    <location>
        <position position="1"/>
    </location>
</feature>
<dbReference type="Pfam" id="PF08238">
    <property type="entry name" value="Sel1"/>
    <property type="match status" value="2"/>
</dbReference>
<reference evidence="1" key="1">
    <citation type="submission" date="2013-08" db="EMBL/GenBank/DDBJ databases">
        <authorList>
            <person name="Mendez C."/>
            <person name="Richter M."/>
            <person name="Ferrer M."/>
            <person name="Sanchez J."/>
        </authorList>
    </citation>
    <scope>NUCLEOTIDE SEQUENCE</scope>
</reference>
<dbReference type="EMBL" id="AUZX01009117">
    <property type="protein sequence ID" value="EQD52972.1"/>
    <property type="molecule type" value="Genomic_DNA"/>
</dbReference>
<evidence type="ECO:0000313" key="1">
    <source>
        <dbReference type="EMBL" id="EQD52972.1"/>
    </source>
</evidence>
<proteinExistence type="predicted"/>
<dbReference type="InterPro" id="IPR011990">
    <property type="entry name" value="TPR-like_helical_dom_sf"/>
</dbReference>
<comment type="caution">
    <text evidence="1">The sequence shown here is derived from an EMBL/GenBank/DDBJ whole genome shotgun (WGS) entry which is preliminary data.</text>
</comment>
<dbReference type="SMART" id="SM00671">
    <property type="entry name" value="SEL1"/>
    <property type="match status" value="1"/>
</dbReference>